<evidence type="ECO:0000256" key="2">
    <source>
        <dbReference type="SAM" id="MobiDB-lite"/>
    </source>
</evidence>
<dbReference type="Pfam" id="PF06056">
    <property type="entry name" value="Terminase_5"/>
    <property type="match status" value="1"/>
</dbReference>
<evidence type="ECO:0000313" key="5">
    <source>
        <dbReference type="EMBL" id="CUU24333.1"/>
    </source>
</evidence>
<evidence type="ECO:0000259" key="4">
    <source>
        <dbReference type="Pfam" id="PF17289"/>
    </source>
</evidence>
<dbReference type="AlphaFoldDB" id="A0A0U5EAQ1"/>
<dbReference type="InterPro" id="IPR027417">
    <property type="entry name" value="P-loop_NTPase"/>
</dbReference>
<keyword evidence="6" id="KW-1185">Reference proteome</keyword>
<dbReference type="Pfam" id="PF17289">
    <property type="entry name" value="Terminase_6C"/>
    <property type="match status" value="1"/>
</dbReference>
<sequence>MRKRFALVAINQAPVSGLVQVGASFSAPPLSLNENQPAQPSANRDSGRGVLATGSLMTMNMTPTTTISDPRRQAALLYWQGYSVRQIAETLKQKTPTVQSWKLRDAWDDVAPISRVEFSLEARLTQLILKDVKGGSDYKEIDLLGRQIERLARVERYRSSGNEADLNPNVRNRNRGERQPVVKNEFSEEQTGRLTELFMGACFEYQLNWHRAGLAHRIRNILKSRQIGATFYFAREALIDALTTGRNQIFLSASKAQAHVFKNYIIDFARQVDVDLKGDPIVLPNGARLIFLGTNVRTAQSYTGNLYLDEYFWIPKFQELRKVASGMSLHKKWRTTYFSTPSSLSHSAYPFWSGALFNKGRRSKEDRIEIDLSHSHLAKGALCDDGQWRQIVTVEDALTGGCNLFDINQLQLEYGPSEYDNLLMCEFVDDEASVFPFRELQTCMIDSLEEWEDFNPYSLRPFEYRPVWIGYDPSHTGDSAGCAVIAPPVVAGGKFRVLERHQWRGMDFAAQAKSIEELTRKYTVEYIGVDATGIGQGVFQLVRQFFPAAREIRYSPEVKTAMVLKAKDTIGSGRLEYDAGHTDITQSFMAIRKTMTASGNRTTYEASRSEDASHADVAWAIMHALLNEPLTAASGGANPSILEFY</sequence>
<dbReference type="STRING" id="1619313.EM595_2099"/>
<dbReference type="PATRIC" id="fig|1619313.3.peg.2175"/>
<gene>
    <name evidence="5" type="primary">P</name>
    <name evidence="5" type="ORF">EM595_2099</name>
</gene>
<protein>
    <submittedName>
        <fullName evidence="5">Terminase, ATPase subunit</fullName>
    </submittedName>
</protein>
<dbReference type="Proteomes" id="UP000059419">
    <property type="component" value="Chromosome 1"/>
</dbReference>
<evidence type="ECO:0000313" key="6">
    <source>
        <dbReference type="Proteomes" id="UP000059419"/>
    </source>
</evidence>
<dbReference type="KEGG" id="ege:EM595_2099"/>
<dbReference type="EMBL" id="LN907827">
    <property type="protein sequence ID" value="CUU24333.1"/>
    <property type="molecule type" value="Genomic_DNA"/>
</dbReference>
<accession>A0A0U5EAQ1</accession>
<feature type="domain" description="Terminase large subunit gp17-like C-terminal" evidence="4">
    <location>
        <begin position="469"/>
        <end position="627"/>
    </location>
</feature>
<name>A0A0U5EAQ1_9GAMM</name>
<evidence type="ECO:0000256" key="1">
    <source>
        <dbReference type="ARBA" id="ARBA00022612"/>
    </source>
</evidence>
<keyword evidence="1" id="KW-1188">Viral release from host cell</keyword>
<dbReference type="InterPro" id="IPR010332">
    <property type="entry name" value="ATPase_terminase-su_N"/>
</dbReference>
<proteinExistence type="predicted"/>
<feature type="domain" description="Terminase ATPase subunit N-terminal" evidence="3">
    <location>
        <begin position="69"/>
        <end position="126"/>
    </location>
</feature>
<evidence type="ECO:0000259" key="3">
    <source>
        <dbReference type="Pfam" id="PF06056"/>
    </source>
</evidence>
<reference evidence="6" key="1">
    <citation type="submission" date="2015-11" db="EMBL/GenBank/DDBJ databases">
        <authorList>
            <person name="Blom J."/>
        </authorList>
    </citation>
    <scope>NUCLEOTIDE SEQUENCE [LARGE SCALE GENOMIC DNA]</scope>
</reference>
<organism evidence="5 6">
    <name type="scientific">Duffyella gerundensis</name>
    <dbReference type="NCBI Taxonomy" id="1619313"/>
    <lineage>
        <taxon>Bacteria</taxon>
        <taxon>Pseudomonadati</taxon>
        <taxon>Pseudomonadota</taxon>
        <taxon>Gammaproteobacteria</taxon>
        <taxon>Enterobacterales</taxon>
        <taxon>Erwiniaceae</taxon>
        <taxon>Duffyella</taxon>
    </lineage>
</organism>
<dbReference type="InterPro" id="IPR035421">
    <property type="entry name" value="Terminase_6C"/>
</dbReference>
<dbReference type="Gene3D" id="3.30.420.240">
    <property type="match status" value="1"/>
</dbReference>
<feature type="region of interest" description="Disordered" evidence="2">
    <location>
        <begin position="162"/>
        <end position="185"/>
    </location>
</feature>
<dbReference type="Pfam" id="PF03237">
    <property type="entry name" value="Terminase_6N"/>
    <property type="match status" value="1"/>
</dbReference>
<dbReference type="Gene3D" id="3.40.50.300">
    <property type="entry name" value="P-loop containing nucleotide triphosphate hydrolases"/>
    <property type="match status" value="1"/>
</dbReference>